<dbReference type="FunFam" id="3.40.50.1000:FF:000001">
    <property type="entry name" value="Phospholipid-transporting ATPase IC"/>
    <property type="match status" value="1"/>
</dbReference>
<dbReference type="GO" id="GO:1990573">
    <property type="term" value="P:potassium ion import across plasma membrane"/>
    <property type="evidence" value="ECO:0007669"/>
    <property type="project" value="TreeGrafter"/>
</dbReference>
<keyword evidence="5" id="KW-0067">ATP-binding</keyword>
<dbReference type="InterPro" id="IPR008250">
    <property type="entry name" value="ATPase_P-typ_transduc_dom_A_sf"/>
</dbReference>
<dbReference type="GO" id="GO:0030007">
    <property type="term" value="P:intracellular potassium ion homeostasis"/>
    <property type="evidence" value="ECO:0007669"/>
    <property type="project" value="TreeGrafter"/>
</dbReference>
<comment type="subcellular location">
    <subcellularLocation>
        <location evidence="1">Cell membrane</location>
        <topology evidence="1">Multi-pass membrane protein</topology>
    </subcellularLocation>
</comment>
<keyword evidence="2" id="KW-1003">Cell membrane</keyword>
<dbReference type="AlphaFoldDB" id="A0A9W7T0J1"/>
<dbReference type="SMART" id="SM00831">
    <property type="entry name" value="Cation_ATPase_N"/>
    <property type="match status" value="1"/>
</dbReference>
<dbReference type="InterPro" id="IPR023214">
    <property type="entry name" value="HAD_sf"/>
</dbReference>
<reference evidence="12 13" key="2">
    <citation type="journal article" date="2021" name="Curr. Genet.">
        <title>Genetic response to nitrogen starvation in the aggressive Eucalyptus foliar pathogen Teratosphaeria destructans.</title>
        <authorList>
            <person name="Havenga M."/>
            <person name="Wingfield B.D."/>
            <person name="Wingfield M.J."/>
            <person name="Dreyer L.L."/>
            <person name="Roets F."/>
            <person name="Aylward J."/>
        </authorList>
    </citation>
    <scope>NUCLEOTIDE SEQUENCE [LARGE SCALE GENOMIC DNA]</scope>
    <source>
        <strain evidence="12">CMW44962</strain>
    </source>
</reference>
<dbReference type="Pfam" id="PF00702">
    <property type="entry name" value="Hydrolase"/>
    <property type="match status" value="1"/>
</dbReference>
<keyword evidence="4" id="KW-0547">Nucleotide-binding</keyword>
<keyword evidence="8 10" id="KW-0472">Membrane</keyword>
<evidence type="ECO:0000256" key="8">
    <source>
        <dbReference type="ARBA" id="ARBA00023136"/>
    </source>
</evidence>
<accession>A0A9W7T0J1</accession>
<evidence type="ECO:0000256" key="10">
    <source>
        <dbReference type="SAM" id="Phobius"/>
    </source>
</evidence>
<dbReference type="SFLD" id="SFLDF00027">
    <property type="entry name" value="p-type_atpase"/>
    <property type="match status" value="1"/>
</dbReference>
<dbReference type="PROSITE" id="PS00154">
    <property type="entry name" value="ATPASE_E1_E2"/>
    <property type="match status" value="1"/>
</dbReference>
<evidence type="ECO:0000256" key="5">
    <source>
        <dbReference type="ARBA" id="ARBA00022840"/>
    </source>
</evidence>
<dbReference type="SUPFAM" id="SSF81653">
    <property type="entry name" value="Calcium ATPase, transduction domain A"/>
    <property type="match status" value="1"/>
</dbReference>
<feature type="transmembrane region" description="Helical" evidence="10">
    <location>
        <begin position="938"/>
        <end position="962"/>
    </location>
</feature>
<dbReference type="SUPFAM" id="SSF81665">
    <property type="entry name" value="Calcium ATPase, transmembrane domain M"/>
    <property type="match status" value="1"/>
</dbReference>
<evidence type="ECO:0000259" key="11">
    <source>
        <dbReference type="SMART" id="SM00831"/>
    </source>
</evidence>
<dbReference type="InterPro" id="IPR006068">
    <property type="entry name" value="ATPase_P-typ_cation-transptr_C"/>
</dbReference>
<dbReference type="InterPro" id="IPR023299">
    <property type="entry name" value="ATPase_P-typ_cyto_dom_N"/>
</dbReference>
<evidence type="ECO:0000256" key="3">
    <source>
        <dbReference type="ARBA" id="ARBA00022692"/>
    </source>
</evidence>
<keyword evidence="13" id="KW-1185">Reference proteome</keyword>
<reference evidence="12 13" key="1">
    <citation type="journal article" date="2018" name="IMA Fungus">
        <title>IMA Genome-F 10: Nine draft genome sequences of Claviceps purpurea s.lat., including C. arundinis, C. humidiphila, and C. cf. spartinae, pseudomolecules for the pitch canker pathogen Fusarium circinatum, draft genome of Davidsoniella eucalypti, Grosmannia galeiformis, Quambalaria eucalypti, and Teratosphaeria destructans.</title>
        <authorList>
            <person name="Wingfield B.D."/>
            <person name="Liu M."/>
            <person name="Nguyen H.D."/>
            <person name="Lane F.A."/>
            <person name="Morgan S.W."/>
            <person name="De Vos L."/>
            <person name="Wilken P.M."/>
            <person name="Duong T.A."/>
            <person name="Aylward J."/>
            <person name="Coetzee M.P."/>
            <person name="Dadej K."/>
            <person name="De Beer Z.W."/>
            <person name="Findlay W."/>
            <person name="Havenga M."/>
            <person name="Kolarik M."/>
            <person name="Menzies J.G."/>
            <person name="Naidoo K."/>
            <person name="Pochopski O."/>
            <person name="Shoukouhi P."/>
            <person name="Santana Q.C."/>
            <person name="Seifert K.A."/>
            <person name="Soal N."/>
            <person name="Steenkamp E.T."/>
            <person name="Tatham C.T."/>
            <person name="van der Nest M.A."/>
            <person name="Wingfield M.J."/>
        </authorList>
    </citation>
    <scope>NUCLEOTIDE SEQUENCE [LARGE SCALE GENOMIC DNA]</scope>
    <source>
        <strain evidence="12">CMW44962</strain>
    </source>
</reference>
<feature type="transmembrane region" description="Helical" evidence="10">
    <location>
        <begin position="891"/>
        <end position="913"/>
    </location>
</feature>
<keyword evidence="7 10" id="KW-1133">Transmembrane helix</keyword>
<feature type="transmembrane region" description="Helical" evidence="10">
    <location>
        <begin position="171"/>
        <end position="191"/>
    </location>
</feature>
<evidence type="ECO:0000313" key="12">
    <source>
        <dbReference type="EMBL" id="KAH9845047.1"/>
    </source>
</evidence>
<dbReference type="SFLD" id="SFLDS00003">
    <property type="entry name" value="Haloacid_Dehalogenase"/>
    <property type="match status" value="1"/>
</dbReference>
<dbReference type="FunFam" id="3.40.50.1000:FF:000083">
    <property type="entry name" value="Sodium/potassium-transporting ATPase subunit alpha"/>
    <property type="match status" value="1"/>
</dbReference>
<feature type="transmembrane region" description="Helical" evidence="10">
    <location>
        <begin position="363"/>
        <end position="388"/>
    </location>
</feature>
<dbReference type="GO" id="GO:0005886">
    <property type="term" value="C:plasma membrane"/>
    <property type="evidence" value="ECO:0007669"/>
    <property type="project" value="UniProtKB-SubCell"/>
</dbReference>
<dbReference type="Pfam" id="PF13246">
    <property type="entry name" value="Cation_ATPase"/>
    <property type="match status" value="1"/>
</dbReference>
<evidence type="ECO:0000256" key="9">
    <source>
        <dbReference type="SAM" id="MobiDB-lite"/>
    </source>
</evidence>
<dbReference type="Gene3D" id="1.20.1110.10">
    <property type="entry name" value="Calcium-transporting ATPase, transmembrane domain"/>
    <property type="match status" value="1"/>
</dbReference>
<evidence type="ECO:0000313" key="13">
    <source>
        <dbReference type="Proteomes" id="UP001138500"/>
    </source>
</evidence>
<dbReference type="Gene3D" id="3.40.1110.10">
    <property type="entry name" value="Calcium-transporting ATPase, cytoplasmic domain N"/>
    <property type="match status" value="1"/>
</dbReference>
<evidence type="ECO:0000256" key="1">
    <source>
        <dbReference type="ARBA" id="ARBA00004651"/>
    </source>
</evidence>
<feature type="transmembrane region" description="Helical" evidence="10">
    <location>
        <begin position="1059"/>
        <end position="1076"/>
    </location>
</feature>
<keyword evidence="3 10" id="KW-0812">Transmembrane</keyword>
<dbReference type="InterPro" id="IPR001757">
    <property type="entry name" value="P_typ_ATPase"/>
</dbReference>
<organism evidence="12 13">
    <name type="scientific">Teratosphaeria destructans</name>
    <dbReference type="NCBI Taxonomy" id="418781"/>
    <lineage>
        <taxon>Eukaryota</taxon>
        <taxon>Fungi</taxon>
        <taxon>Dikarya</taxon>
        <taxon>Ascomycota</taxon>
        <taxon>Pezizomycotina</taxon>
        <taxon>Dothideomycetes</taxon>
        <taxon>Dothideomycetidae</taxon>
        <taxon>Mycosphaerellales</taxon>
        <taxon>Teratosphaeriaceae</taxon>
        <taxon>Teratosphaeria</taxon>
    </lineage>
</organism>
<dbReference type="Gene3D" id="2.70.150.10">
    <property type="entry name" value="Calcium-transporting ATPase, cytoplasmic transduction domain A"/>
    <property type="match status" value="1"/>
</dbReference>
<evidence type="ECO:0000256" key="6">
    <source>
        <dbReference type="ARBA" id="ARBA00022967"/>
    </source>
</evidence>
<feature type="transmembrane region" description="Helical" evidence="10">
    <location>
        <begin position="992"/>
        <end position="1010"/>
    </location>
</feature>
<feature type="transmembrane region" description="Helical" evidence="10">
    <location>
        <begin position="400"/>
        <end position="428"/>
    </location>
</feature>
<comment type="caution">
    <text evidence="12">The sequence shown here is derived from an EMBL/GenBank/DDBJ whole genome shotgun (WGS) entry which is preliminary data.</text>
</comment>
<dbReference type="InterPro" id="IPR059000">
    <property type="entry name" value="ATPase_P-type_domA"/>
</dbReference>
<dbReference type="SUPFAM" id="SSF56784">
    <property type="entry name" value="HAD-like"/>
    <property type="match status" value="1"/>
</dbReference>
<dbReference type="InterPro" id="IPR018303">
    <property type="entry name" value="ATPase_P-typ_P_site"/>
</dbReference>
<dbReference type="PRINTS" id="PR00121">
    <property type="entry name" value="NAKATPASE"/>
</dbReference>
<dbReference type="EMBL" id="RIBY02000158">
    <property type="protein sequence ID" value="KAH9845047.1"/>
    <property type="molecule type" value="Genomic_DNA"/>
</dbReference>
<dbReference type="GO" id="GO:1902600">
    <property type="term" value="P:proton transmembrane transport"/>
    <property type="evidence" value="ECO:0007669"/>
    <property type="project" value="TreeGrafter"/>
</dbReference>
<sequence>MEKAAIDATDERKLSVSSDLEHVASPRGRITYADDVEQLPRRRTSREVRIRRSHSREDSLSIRLARRGSVDPALILPPTYRTISFDIEEGKRRAEKAVKHEEAKKSKAKPGAIEFGGLDYHTANPDELFTRFDTDRTLGLRNAQVADLIKTVGHNMPTAPPSRWFRKTIRYLYGGFGSILFVAAILVFVAWKPLGEPDPAVANLALAIVLVIVWLAQAFFSFYQDFSSSRVMDSISGMLPDECIVLRDGTQQRIDGRDVVPGDMLRITLGNKLPADVRFVEVSSDARFDRSILTGETLPLLGSVESTDDNYLETACIGMAGTHCVSGSGWGLVLETGDRTVFGRIAKLTSAPKQGLTPLQKEIYYFIAIIVTLMLTFIVVVCAVWGGWLRKEHPDWISVAGLIVDCVSVAVAFIPEGLPIAVTASLTITANIMRQNKVLCKSLNTVETLGAVNVICSDKTGTLTRNIMAVTEALVGKEPITATKAADIHNDHSGLQKLADCAAVCNDAEFDASTANAAIADRKVNGDATDSAILRFAEAMKPVAELRASFKSLFKVAFNSKNKFAINVAQKNSEVEPWLMIKGAPDILLPRCGSYITKDGHVERLEENDRQALEMQKDFWSSQGRRVILLAQKPLEQLHFDPANQPREFERDIMGRATSELCLVGLIAIVDPPRAEIPDVVRTLRGAGIRVFMVTGDFKLTAAAIAAECGIITQSPQRTHDIANLTFDDDYLKSAGIIDDPKVSTDDVTGTRSIVLSGGDLEGLDDHQWDKLCNYDEIVFARTTPEHKLRIVKELQKRDLTVGMTGDGVNDAPSLKAADVGIAMGGGSDVALEAADMVLLDSFAAIVEAVRYGRVVYDNLKKTICYLLPAGSFSEFWPVITNVIFGLPQILSSFLMIIICCFTDCAAATAIAYEKPEADVLMRPPRDAKKDRLVDWKLILHAYGVIGVIESVCSFSMAYWYAQRQGLYFSDLWFGFINATDPQATAILNTASSIYFVNLVVMQWFNLFAVRTRRLSVLRQRINWYLFPAILFALIIAIFFLYVPKFHEALGTATVPTEHWFLPMAFGAFVLLFDEGRKGLVRRFPKSFVAKVACNSFNFFAILNVPPVSTPQFAQPFFLSFIYLVIAHFSQK</sequence>
<dbReference type="OrthoDB" id="158672at2759"/>
<feature type="region of interest" description="Disordered" evidence="9">
    <location>
        <begin position="1"/>
        <end position="20"/>
    </location>
</feature>
<dbReference type="Proteomes" id="UP001138500">
    <property type="component" value="Unassembled WGS sequence"/>
</dbReference>
<dbReference type="Gene3D" id="3.40.50.1000">
    <property type="entry name" value="HAD superfamily/HAD-like"/>
    <property type="match status" value="1"/>
</dbReference>
<feature type="transmembrane region" description="Helical" evidence="10">
    <location>
        <begin position="203"/>
        <end position="223"/>
    </location>
</feature>
<gene>
    <name evidence="12" type="ORF">Tdes44962_MAKER06906</name>
</gene>
<evidence type="ECO:0000256" key="4">
    <source>
        <dbReference type="ARBA" id="ARBA00022741"/>
    </source>
</evidence>
<feature type="transmembrane region" description="Helical" evidence="10">
    <location>
        <begin position="864"/>
        <end position="885"/>
    </location>
</feature>
<dbReference type="PRINTS" id="PR00119">
    <property type="entry name" value="CATATPASE"/>
</dbReference>
<dbReference type="GO" id="GO:0006883">
    <property type="term" value="P:intracellular sodium ion homeostasis"/>
    <property type="evidence" value="ECO:0007669"/>
    <property type="project" value="TreeGrafter"/>
</dbReference>
<dbReference type="InterPro" id="IPR004014">
    <property type="entry name" value="ATPase_P-typ_cation-transptr_N"/>
</dbReference>
<feature type="domain" description="Cation-transporting P-type ATPase N-terminal" evidence="11">
    <location>
        <begin position="119"/>
        <end position="192"/>
    </location>
</feature>
<proteinExistence type="predicted"/>
<dbReference type="NCBIfam" id="TIGR01494">
    <property type="entry name" value="ATPase_P-type"/>
    <property type="match status" value="2"/>
</dbReference>
<dbReference type="GO" id="GO:0036376">
    <property type="term" value="P:sodium ion export across plasma membrane"/>
    <property type="evidence" value="ECO:0007669"/>
    <property type="project" value="TreeGrafter"/>
</dbReference>
<dbReference type="InterPro" id="IPR050510">
    <property type="entry name" value="Cation_transp_ATPase_P-type"/>
</dbReference>
<dbReference type="GO" id="GO:0005391">
    <property type="term" value="F:P-type sodium:potassium-exchanging transporter activity"/>
    <property type="evidence" value="ECO:0007669"/>
    <property type="project" value="TreeGrafter"/>
</dbReference>
<dbReference type="PANTHER" id="PTHR43294">
    <property type="entry name" value="SODIUM/POTASSIUM-TRANSPORTING ATPASE SUBUNIT ALPHA"/>
    <property type="match status" value="1"/>
</dbReference>
<dbReference type="PANTHER" id="PTHR43294:SF21">
    <property type="entry name" value="CATION TRANSPORTING ATPASE"/>
    <property type="match status" value="1"/>
</dbReference>
<dbReference type="InterPro" id="IPR023298">
    <property type="entry name" value="ATPase_P-typ_TM_dom_sf"/>
</dbReference>
<dbReference type="Pfam" id="PF00689">
    <property type="entry name" value="Cation_ATPase_C"/>
    <property type="match status" value="1"/>
</dbReference>
<protein>
    <submittedName>
        <fullName evidence="12">PMR1-Ca++-transporting P-type ATPase located in Golgi</fullName>
    </submittedName>
</protein>
<evidence type="ECO:0000256" key="7">
    <source>
        <dbReference type="ARBA" id="ARBA00022989"/>
    </source>
</evidence>
<dbReference type="Pfam" id="PF00690">
    <property type="entry name" value="Cation_ATPase_N"/>
    <property type="match status" value="1"/>
</dbReference>
<dbReference type="SUPFAM" id="SSF81660">
    <property type="entry name" value="Metal cation-transporting ATPase, ATP-binding domain N"/>
    <property type="match status" value="1"/>
</dbReference>
<dbReference type="SFLD" id="SFLDG00002">
    <property type="entry name" value="C1.7:_P-type_atpase_like"/>
    <property type="match status" value="1"/>
</dbReference>
<name>A0A9W7T0J1_9PEZI</name>
<dbReference type="InterPro" id="IPR044492">
    <property type="entry name" value="P_typ_ATPase_HD_dom"/>
</dbReference>
<dbReference type="GO" id="GO:0005524">
    <property type="term" value="F:ATP binding"/>
    <property type="evidence" value="ECO:0007669"/>
    <property type="project" value="UniProtKB-KW"/>
</dbReference>
<feature type="transmembrane region" description="Helical" evidence="10">
    <location>
        <begin position="1022"/>
        <end position="1043"/>
    </location>
</feature>
<dbReference type="Pfam" id="PF00122">
    <property type="entry name" value="E1-E2_ATPase"/>
    <property type="match status" value="1"/>
</dbReference>
<dbReference type="GO" id="GO:0016887">
    <property type="term" value="F:ATP hydrolysis activity"/>
    <property type="evidence" value="ECO:0007669"/>
    <property type="project" value="InterPro"/>
</dbReference>
<dbReference type="InterPro" id="IPR036412">
    <property type="entry name" value="HAD-like_sf"/>
</dbReference>
<keyword evidence="6" id="KW-1278">Translocase</keyword>
<evidence type="ECO:0000256" key="2">
    <source>
        <dbReference type="ARBA" id="ARBA00022475"/>
    </source>
</evidence>